<dbReference type="GO" id="GO:0016757">
    <property type="term" value="F:glycosyltransferase activity"/>
    <property type="evidence" value="ECO:0007669"/>
    <property type="project" value="InterPro"/>
</dbReference>
<evidence type="ECO:0000313" key="2">
    <source>
        <dbReference type="EMBL" id="EGK01929.1"/>
    </source>
</evidence>
<feature type="domain" description="Glycosyl transferase family 1" evidence="1">
    <location>
        <begin position="201"/>
        <end position="354"/>
    </location>
</feature>
<dbReference type="InterPro" id="IPR001296">
    <property type="entry name" value="Glyco_trans_1"/>
</dbReference>
<accession>F5ISI4</accession>
<evidence type="ECO:0000259" key="1">
    <source>
        <dbReference type="Pfam" id="PF00534"/>
    </source>
</evidence>
<protein>
    <recommendedName>
        <fullName evidence="1">Glycosyl transferase family 1 domain-containing protein</fullName>
    </recommendedName>
</protein>
<dbReference type="RefSeq" id="WP_006797551.1">
    <property type="nucleotide sequence ID" value="NZ_GL891979.1"/>
</dbReference>
<dbReference type="Proteomes" id="UP000004913">
    <property type="component" value="Unassembled WGS sequence"/>
</dbReference>
<reference evidence="2 3" key="1">
    <citation type="submission" date="2011-04" db="EMBL/GenBank/DDBJ databases">
        <title>The Genome Sequence of Dysgonomonas gadei ATCC BAA-286.</title>
        <authorList>
            <consortium name="The Broad Institute Genome Sequencing Platform"/>
            <person name="Earl A."/>
            <person name="Ward D."/>
            <person name="Feldgarden M."/>
            <person name="Gevers D."/>
            <person name="Pudlo N."/>
            <person name="Martens E."/>
            <person name="Allen-Vercoe E."/>
            <person name="Young S.K."/>
            <person name="Zeng Q."/>
            <person name="Gargeya S."/>
            <person name="Fitzgerald M."/>
            <person name="Haas B."/>
            <person name="Abouelleil A."/>
            <person name="Alvarado L."/>
            <person name="Arachchi H.M."/>
            <person name="Berlin A."/>
            <person name="Brown A."/>
            <person name="Chapman S.B."/>
            <person name="Chen Z."/>
            <person name="Dunbar C."/>
            <person name="Freedman E."/>
            <person name="Gearin G."/>
            <person name="Gellesch M."/>
            <person name="Goldberg J."/>
            <person name="Griggs A."/>
            <person name="Gujja S."/>
            <person name="Heiman D."/>
            <person name="Howarth C."/>
            <person name="Larson L."/>
            <person name="Lui A."/>
            <person name="MacDonald P.J.P."/>
            <person name="Mehta T."/>
            <person name="Montmayeur A."/>
            <person name="Murphy C."/>
            <person name="Neiman D."/>
            <person name="Pearson M."/>
            <person name="Priest M."/>
            <person name="Roberts A."/>
            <person name="Saif S."/>
            <person name="Shea T."/>
            <person name="Shenoy N."/>
            <person name="Sisk P."/>
            <person name="Stolte C."/>
            <person name="Sykes S."/>
            <person name="Yandava C."/>
            <person name="Wortman J."/>
            <person name="Nusbaum C."/>
            <person name="Birren B."/>
        </authorList>
    </citation>
    <scope>NUCLEOTIDE SEQUENCE [LARGE SCALE GENOMIC DNA]</scope>
    <source>
        <strain evidence="2 3">ATCC BAA-286</strain>
    </source>
</reference>
<dbReference type="AlphaFoldDB" id="F5ISI4"/>
<sequence>MKILCISHGSTLNGAERSFAEMLEAFSIAGHELYAVFPYHGELIELCKPYLNSFTIVHQPWWHDHGTELSLKEKTRRLFSILINTRNSLHVIRKIKPDIVITNSSVIPCGAIASKIARIRHLWYFREIGKEDLGFNYIYGKKLSLWLANKLSSTILFNSYFLESKYEKYISKRKRKVVYQAVSLKTNNQYIKKDQSCDILTLIIVGRFAKGKGQVQALQAVHTLIRQGEKVRLLLVGASRDSYSNQIKDYIEKHDLSSYILPIDFSKDISEYYYQADIALVCSRCEAFGRVTIESMKMGLPVIASNTGANSELVKEGFNGYLYEFSNSKDLANKILMLKDKDTRKMFATQAKEWADITFTMKNYSSNLNEIINNYER</sequence>
<dbReference type="EMBL" id="ADLV01000002">
    <property type="protein sequence ID" value="EGK01929.1"/>
    <property type="molecule type" value="Genomic_DNA"/>
</dbReference>
<gene>
    <name evidence="2" type="ORF">HMPREF9455_00051</name>
</gene>
<dbReference type="Pfam" id="PF00534">
    <property type="entry name" value="Glycos_transf_1"/>
    <property type="match status" value="1"/>
</dbReference>
<keyword evidence="3" id="KW-1185">Reference proteome</keyword>
<evidence type="ECO:0000313" key="3">
    <source>
        <dbReference type="Proteomes" id="UP000004913"/>
    </source>
</evidence>
<dbReference type="Gene3D" id="3.40.50.2000">
    <property type="entry name" value="Glycogen Phosphorylase B"/>
    <property type="match status" value="2"/>
</dbReference>
<dbReference type="OrthoDB" id="9811239at2"/>
<proteinExistence type="predicted"/>
<organism evidence="2 3">
    <name type="scientific">Dysgonomonas gadei ATCC BAA-286</name>
    <dbReference type="NCBI Taxonomy" id="742766"/>
    <lineage>
        <taxon>Bacteria</taxon>
        <taxon>Pseudomonadati</taxon>
        <taxon>Bacteroidota</taxon>
        <taxon>Bacteroidia</taxon>
        <taxon>Bacteroidales</taxon>
        <taxon>Dysgonomonadaceae</taxon>
        <taxon>Dysgonomonas</taxon>
    </lineage>
</organism>
<name>F5ISI4_9BACT</name>
<dbReference type="PANTHER" id="PTHR12526">
    <property type="entry name" value="GLYCOSYLTRANSFERASE"/>
    <property type="match status" value="1"/>
</dbReference>
<dbReference type="eggNOG" id="COG0438">
    <property type="taxonomic scope" value="Bacteria"/>
</dbReference>
<dbReference type="HOGENOM" id="CLU_009583_0_2_10"/>
<comment type="caution">
    <text evidence="2">The sequence shown here is derived from an EMBL/GenBank/DDBJ whole genome shotgun (WGS) entry which is preliminary data.</text>
</comment>
<dbReference type="STRING" id="742766.HMPREF9455_00051"/>
<dbReference type="SUPFAM" id="SSF53756">
    <property type="entry name" value="UDP-Glycosyltransferase/glycogen phosphorylase"/>
    <property type="match status" value="1"/>
</dbReference>
<dbReference type="CDD" id="cd03801">
    <property type="entry name" value="GT4_PimA-like"/>
    <property type="match status" value="1"/>
</dbReference>